<dbReference type="Proteomes" id="UP000801864">
    <property type="component" value="Unassembled WGS sequence"/>
</dbReference>
<evidence type="ECO:0000313" key="3">
    <source>
        <dbReference type="Proteomes" id="UP000801864"/>
    </source>
</evidence>
<evidence type="ECO:0000256" key="1">
    <source>
        <dbReference type="SAM" id="MobiDB-lite"/>
    </source>
</evidence>
<feature type="region of interest" description="Disordered" evidence="1">
    <location>
        <begin position="1"/>
        <end position="28"/>
    </location>
</feature>
<dbReference type="EMBL" id="QLNT01000013">
    <property type="protein sequence ID" value="KAF3068799.1"/>
    <property type="molecule type" value="Genomic_DNA"/>
</dbReference>
<name>A0A9P4XAW2_9HYPO</name>
<keyword evidence="3" id="KW-1185">Reference proteome</keyword>
<organism evidence="2 3">
    <name type="scientific">Trichoderma lentiforme</name>
    <dbReference type="NCBI Taxonomy" id="1567552"/>
    <lineage>
        <taxon>Eukaryota</taxon>
        <taxon>Fungi</taxon>
        <taxon>Dikarya</taxon>
        <taxon>Ascomycota</taxon>
        <taxon>Pezizomycotina</taxon>
        <taxon>Sordariomycetes</taxon>
        <taxon>Hypocreomycetidae</taxon>
        <taxon>Hypocreales</taxon>
        <taxon>Hypocreaceae</taxon>
        <taxon>Trichoderma</taxon>
    </lineage>
</organism>
<evidence type="ECO:0000313" key="2">
    <source>
        <dbReference type="EMBL" id="KAF3068799.1"/>
    </source>
</evidence>
<reference evidence="2 3" key="1">
    <citation type="submission" date="2018-06" db="EMBL/GenBank/DDBJ databases">
        <title>Genome analysis of cellulolytic fungus Trichoderma lentiforme CFAM-422.</title>
        <authorList>
            <person name="Steindorff A.S."/>
            <person name="Formighieri E.F."/>
            <person name="Midorikawa G.E.O."/>
            <person name="Tamietti M.S."/>
            <person name="Ramos E.Z."/>
            <person name="Silva A.S."/>
            <person name="Bon E.P.S."/>
            <person name="Mendes T.D."/>
            <person name="Damaso M.C.T."/>
            <person name="Favaro L.C.L."/>
        </authorList>
    </citation>
    <scope>NUCLEOTIDE SEQUENCE [LARGE SCALE GENOMIC DNA]</scope>
    <source>
        <strain evidence="2 3">CFAM-422</strain>
    </source>
</reference>
<proteinExistence type="predicted"/>
<protein>
    <submittedName>
        <fullName evidence="2">Uncharacterized protein</fullName>
    </submittedName>
</protein>
<sequence>MDPSDSIGLASEASRRRQMGLGPQQKAAPSWIDGIARFIRRSSTKFPENTRSRRGIDVDSLATRETQMRSTFQEDSSLWLTDNSHEVSHEVSLENHLRRIGLAALEKPAQYSRRSSNVLPGALSTITLLDL</sequence>
<accession>A0A9P4XAW2</accession>
<dbReference type="AlphaFoldDB" id="A0A9P4XAW2"/>
<comment type="caution">
    <text evidence="2">The sequence shown here is derived from an EMBL/GenBank/DDBJ whole genome shotgun (WGS) entry which is preliminary data.</text>
</comment>
<gene>
    <name evidence="2" type="ORF">CFAM422_007659</name>
</gene>